<evidence type="ECO:0000313" key="1">
    <source>
        <dbReference type="EMBL" id="KAI1720924.1"/>
    </source>
</evidence>
<evidence type="ECO:0000313" key="2">
    <source>
        <dbReference type="Proteomes" id="UP001201812"/>
    </source>
</evidence>
<keyword evidence="2" id="KW-1185">Reference proteome</keyword>
<sequence>MRFKAPFSFVKSANDQLSILFLGFYLWQPLSPVIGSVVNAETTAAPTASTETSSSAASTTLLPVVAVPIAAQ</sequence>
<dbReference type="Proteomes" id="UP001201812">
    <property type="component" value="Unassembled WGS sequence"/>
</dbReference>
<proteinExistence type="predicted"/>
<protein>
    <submittedName>
        <fullName evidence="1">Uncharacterized protein</fullName>
    </submittedName>
</protein>
<dbReference type="EMBL" id="JAKKPZ010000005">
    <property type="protein sequence ID" value="KAI1720924.1"/>
    <property type="molecule type" value="Genomic_DNA"/>
</dbReference>
<dbReference type="AlphaFoldDB" id="A0AAD4R7F2"/>
<accession>A0AAD4R7F2</accession>
<name>A0AAD4R7F2_9BILA</name>
<gene>
    <name evidence="1" type="ORF">DdX_05174</name>
</gene>
<reference evidence="1" key="1">
    <citation type="submission" date="2022-01" db="EMBL/GenBank/DDBJ databases">
        <title>Genome Sequence Resource for Two Populations of Ditylenchus destructor, the Migratory Endoparasitic Phytonematode.</title>
        <authorList>
            <person name="Zhang H."/>
            <person name="Lin R."/>
            <person name="Xie B."/>
        </authorList>
    </citation>
    <scope>NUCLEOTIDE SEQUENCE</scope>
    <source>
        <strain evidence="1">BazhouSP</strain>
    </source>
</reference>
<comment type="caution">
    <text evidence="1">The sequence shown here is derived from an EMBL/GenBank/DDBJ whole genome shotgun (WGS) entry which is preliminary data.</text>
</comment>
<organism evidence="1 2">
    <name type="scientific">Ditylenchus destructor</name>
    <dbReference type="NCBI Taxonomy" id="166010"/>
    <lineage>
        <taxon>Eukaryota</taxon>
        <taxon>Metazoa</taxon>
        <taxon>Ecdysozoa</taxon>
        <taxon>Nematoda</taxon>
        <taxon>Chromadorea</taxon>
        <taxon>Rhabditida</taxon>
        <taxon>Tylenchina</taxon>
        <taxon>Tylenchomorpha</taxon>
        <taxon>Sphaerularioidea</taxon>
        <taxon>Anguinidae</taxon>
        <taxon>Anguininae</taxon>
        <taxon>Ditylenchus</taxon>
    </lineage>
</organism>